<dbReference type="OrthoDB" id="223797at2"/>
<evidence type="ECO:0000259" key="2">
    <source>
        <dbReference type="Pfam" id="PF07624"/>
    </source>
</evidence>
<feature type="signal peptide" evidence="1">
    <location>
        <begin position="1"/>
        <end position="28"/>
    </location>
</feature>
<dbReference type="Pfam" id="PF07624">
    <property type="entry name" value="PSD2"/>
    <property type="match status" value="1"/>
</dbReference>
<protein>
    <submittedName>
        <fullName evidence="6">Uncharacterized protein</fullName>
    </submittedName>
</protein>
<gene>
    <name evidence="6" type="ORF">ETAA8_46190</name>
</gene>
<dbReference type="Pfam" id="PF07631">
    <property type="entry name" value="PSD4"/>
    <property type="match status" value="1"/>
</dbReference>
<dbReference type="InterPro" id="IPR011478">
    <property type="entry name" value="DUF1585"/>
</dbReference>
<dbReference type="RefSeq" id="WP_145093404.1">
    <property type="nucleotide sequence ID" value="NZ_CP036274.1"/>
</dbReference>
<evidence type="ECO:0000313" key="7">
    <source>
        <dbReference type="Proteomes" id="UP000315017"/>
    </source>
</evidence>
<evidence type="ECO:0000259" key="3">
    <source>
        <dbReference type="Pfam" id="PF07627"/>
    </source>
</evidence>
<dbReference type="Pfam" id="PF07635">
    <property type="entry name" value="PSCyt1"/>
    <property type="match status" value="1"/>
</dbReference>
<proteinExistence type="predicted"/>
<dbReference type="InterPro" id="IPR013039">
    <property type="entry name" value="DUF1588"/>
</dbReference>
<evidence type="ECO:0000313" key="6">
    <source>
        <dbReference type="EMBL" id="QDU29507.1"/>
    </source>
</evidence>
<keyword evidence="1" id="KW-0732">Signal</keyword>
<feature type="domain" description="DUF1592" evidence="4">
    <location>
        <begin position="332"/>
        <end position="448"/>
    </location>
</feature>
<name>A0A517YH02_9BACT</name>
<dbReference type="KEGG" id="aagg:ETAA8_46190"/>
<evidence type="ECO:0000259" key="4">
    <source>
        <dbReference type="Pfam" id="PF07631"/>
    </source>
</evidence>
<reference evidence="6 7" key="1">
    <citation type="submission" date="2019-02" db="EMBL/GenBank/DDBJ databases">
        <title>Deep-cultivation of Planctomycetes and their phenomic and genomic characterization uncovers novel biology.</title>
        <authorList>
            <person name="Wiegand S."/>
            <person name="Jogler M."/>
            <person name="Boedeker C."/>
            <person name="Pinto D."/>
            <person name="Vollmers J."/>
            <person name="Rivas-Marin E."/>
            <person name="Kohn T."/>
            <person name="Peeters S.H."/>
            <person name="Heuer A."/>
            <person name="Rast P."/>
            <person name="Oberbeckmann S."/>
            <person name="Bunk B."/>
            <person name="Jeske O."/>
            <person name="Meyerdierks A."/>
            <person name="Storesund J.E."/>
            <person name="Kallscheuer N."/>
            <person name="Luecker S."/>
            <person name="Lage O.M."/>
            <person name="Pohl T."/>
            <person name="Merkel B.J."/>
            <person name="Hornburger P."/>
            <person name="Mueller R.-W."/>
            <person name="Bruemmer F."/>
            <person name="Labrenz M."/>
            <person name="Spormann A.M."/>
            <person name="Op den Camp H."/>
            <person name="Overmann J."/>
            <person name="Amann R."/>
            <person name="Jetten M.S.M."/>
            <person name="Mascher T."/>
            <person name="Medema M.H."/>
            <person name="Devos D.P."/>
            <person name="Kaster A.-K."/>
            <person name="Ovreas L."/>
            <person name="Rohde M."/>
            <person name="Galperin M.Y."/>
            <person name="Jogler C."/>
        </authorList>
    </citation>
    <scope>NUCLEOTIDE SEQUENCE [LARGE SCALE GENOMIC DNA]</scope>
    <source>
        <strain evidence="6 7">ETA_A8</strain>
    </source>
</reference>
<dbReference type="InterPro" id="IPR011429">
    <property type="entry name" value="Cyt_c_Planctomycete-type"/>
</dbReference>
<evidence type="ECO:0000256" key="1">
    <source>
        <dbReference type="SAM" id="SignalP"/>
    </source>
</evidence>
<accession>A0A517YH02</accession>
<evidence type="ECO:0000259" key="5">
    <source>
        <dbReference type="Pfam" id="PF07635"/>
    </source>
</evidence>
<dbReference type="Proteomes" id="UP000315017">
    <property type="component" value="Chromosome"/>
</dbReference>
<dbReference type="PROSITE" id="PS51257">
    <property type="entry name" value="PROKAR_LIPOPROTEIN"/>
    <property type="match status" value="1"/>
</dbReference>
<dbReference type="Pfam" id="PF07627">
    <property type="entry name" value="PSCyt3"/>
    <property type="match status" value="1"/>
</dbReference>
<sequence precursor="true">MRRYLITLSCLLLPLGYSCLVQIASVYAAEELKFASLDESRAEFERSVKSVLTKKCGNCHHGEKIEGELDLLALDTDLKGSTSAARWAMVLEKVNAREMPPKEGTPLTDAEFKSLNDWIAAEMKRAGKHLARREAYNNGNKIPHHMLFAPQQAAPLDAPPRIRTVSPEIYSAYTRDLSKGAESLIGQPFSPSGKSTFKDMHLPKVDEPVTAQIISNALALVERQTGFTREGDELKPRLGAQKDFLAFVDERLPLGDAEVEKAIKLQFARALEREPTAEELQRFTAFMKKNLAEAGRVAGVRYSLAAVFLLPEGIFRYELGAGPLDDKGRVRLSPNEIASAISLGLTDDRPPAWLSAAAASGDLDTQEGVAVAVRKLLADAKLAKPRILRFFREYFGYENAVEVFKETKDMPAHDPRALVEDTDQLISNILEQDKQVLKELLTTNKAFVMYKGAADSKKKRAEALAKFEEDKKKDPVKFKDKKPNLPGRAVYESYNLTDFPDQQPVELPKQERAGILTQPSWLVAWSTADDNHAILRGKWVRERLLGGVVPDLPITVDAQLPDAPHHTLRERMLVTHEKYCYQCHQYMNRVGLPFEVFDHFGRYRSKETVLDAEATAANLDKKGKPLGKVLKEIPVNSTGGLDFTLDAELNGDVQNGVELLHKLADSPVTEQVFVRHAFRYWLGRNETLGDAATLRRAHEDYVLKDGSMQALIVSLLSSDSFLYRVPAKNAADNP</sequence>
<keyword evidence="7" id="KW-1185">Reference proteome</keyword>
<feature type="chain" id="PRO_5022130484" evidence="1">
    <location>
        <begin position="29"/>
        <end position="734"/>
    </location>
</feature>
<feature type="domain" description="DUF1588" evidence="3">
    <location>
        <begin position="512"/>
        <end position="607"/>
    </location>
</feature>
<dbReference type="AlphaFoldDB" id="A0A517YH02"/>
<dbReference type="EMBL" id="CP036274">
    <property type="protein sequence ID" value="QDU29507.1"/>
    <property type="molecule type" value="Genomic_DNA"/>
</dbReference>
<feature type="domain" description="DUF1585" evidence="2">
    <location>
        <begin position="653"/>
        <end position="721"/>
    </location>
</feature>
<organism evidence="6 7">
    <name type="scientific">Anatilimnocola aggregata</name>
    <dbReference type="NCBI Taxonomy" id="2528021"/>
    <lineage>
        <taxon>Bacteria</taxon>
        <taxon>Pseudomonadati</taxon>
        <taxon>Planctomycetota</taxon>
        <taxon>Planctomycetia</taxon>
        <taxon>Pirellulales</taxon>
        <taxon>Pirellulaceae</taxon>
        <taxon>Anatilimnocola</taxon>
    </lineage>
</organism>
<dbReference type="InterPro" id="IPR013042">
    <property type="entry name" value="DUF1592"/>
</dbReference>
<feature type="domain" description="Cytochrome C Planctomycete-type" evidence="5">
    <location>
        <begin position="56"/>
        <end position="103"/>
    </location>
</feature>